<keyword evidence="1" id="KW-0732">Signal</keyword>
<name>A0ABW5LCG0_9FLAO</name>
<sequence>MKLLLVIAMLCVTFGNAASLDSNPINEKEKNKKGDKKEDVENTLISRNFHSIKKWKMTVEYTNGDIISKTIEINDDLSSSAMELAFIEAEKYIKTLKRVKAYNVSPVSGNSFVLLAGGK</sequence>
<comment type="caution">
    <text evidence="2">The sequence shown here is derived from an EMBL/GenBank/DDBJ whole genome shotgun (WGS) entry which is preliminary data.</text>
</comment>
<evidence type="ECO:0000256" key="1">
    <source>
        <dbReference type="SAM" id="SignalP"/>
    </source>
</evidence>
<reference evidence="3" key="1">
    <citation type="journal article" date="2019" name="Int. J. Syst. Evol. Microbiol.">
        <title>The Global Catalogue of Microorganisms (GCM) 10K type strain sequencing project: providing services to taxonomists for standard genome sequencing and annotation.</title>
        <authorList>
            <consortium name="The Broad Institute Genomics Platform"/>
            <consortium name="The Broad Institute Genome Sequencing Center for Infectious Disease"/>
            <person name="Wu L."/>
            <person name="Ma J."/>
        </authorList>
    </citation>
    <scope>NUCLEOTIDE SEQUENCE [LARGE SCALE GENOMIC DNA]</scope>
    <source>
        <strain evidence="3">KCTC 52274</strain>
    </source>
</reference>
<dbReference type="Proteomes" id="UP001597319">
    <property type="component" value="Unassembled WGS sequence"/>
</dbReference>
<dbReference type="RefSeq" id="WP_378291101.1">
    <property type="nucleotide sequence ID" value="NZ_JBHULE010000008.1"/>
</dbReference>
<dbReference type="EMBL" id="JBHULE010000008">
    <property type="protein sequence ID" value="MFD2562475.1"/>
    <property type="molecule type" value="Genomic_DNA"/>
</dbReference>
<evidence type="ECO:0008006" key="4">
    <source>
        <dbReference type="Google" id="ProtNLM"/>
    </source>
</evidence>
<feature type="signal peptide" evidence="1">
    <location>
        <begin position="1"/>
        <end position="17"/>
    </location>
</feature>
<organism evidence="2 3">
    <name type="scientific">Aquimarina rubra</name>
    <dbReference type="NCBI Taxonomy" id="1920033"/>
    <lineage>
        <taxon>Bacteria</taxon>
        <taxon>Pseudomonadati</taxon>
        <taxon>Bacteroidota</taxon>
        <taxon>Flavobacteriia</taxon>
        <taxon>Flavobacteriales</taxon>
        <taxon>Flavobacteriaceae</taxon>
        <taxon>Aquimarina</taxon>
    </lineage>
</organism>
<evidence type="ECO:0000313" key="2">
    <source>
        <dbReference type="EMBL" id="MFD2562475.1"/>
    </source>
</evidence>
<evidence type="ECO:0000313" key="3">
    <source>
        <dbReference type="Proteomes" id="UP001597319"/>
    </source>
</evidence>
<gene>
    <name evidence="2" type="ORF">ACFSR1_07300</name>
</gene>
<protein>
    <recommendedName>
        <fullName evidence="4">TonB C-terminal domain-containing protein</fullName>
    </recommendedName>
</protein>
<proteinExistence type="predicted"/>
<accession>A0ABW5LCG0</accession>
<keyword evidence="3" id="KW-1185">Reference proteome</keyword>
<feature type="chain" id="PRO_5047266621" description="TonB C-terminal domain-containing protein" evidence="1">
    <location>
        <begin position="18"/>
        <end position="119"/>
    </location>
</feature>